<keyword evidence="2" id="KW-0378">Hydrolase</keyword>
<dbReference type="InterPro" id="IPR010126">
    <property type="entry name" value="Esterase_phb"/>
</dbReference>
<evidence type="ECO:0000256" key="2">
    <source>
        <dbReference type="ARBA" id="ARBA00022801"/>
    </source>
</evidence>
<dbReference type="InterPro" id="IPR029058">
    <property type="entry name" value="AB_hydrolase_fold"/>
</dbReference>
<evidence type="ECO:0000313" key="4">
    <source>
        <dbReference type="Proteomes" id="UP000716322"/>
    </source>
</evidence>
<name>A0ABX0P6V6_9BURK</name>
<gene>
    <name evidence="3" type="ORF">HAV22_02005</name>
</gene>
<proteinExistence type="predicted"/>
<evidence type="ECO:0000313" key="3">
    <source>
        <dbReference type="EMBL" id="NIA52428.1"/>
    </source>
</evidence>
<dbReference type="Pfam" id="PF10503">
    <property type="entry name" value="Esterase_PHB"/>
    <property type="match status" value="1"/>
</dbReference>
<dbReference type="Gene3D" id="3.40.50.1820">
    <property type="entry name" value="alpha/beta hydrolase"/>
    <property type="match status" value="1"/>
</dbReference>
<dbReference type="NCBIfam" id="TIGR01840">
    <property type="entry name" value="esterase_phb"/>
    <property type="match status" value="1"/>
</dbReference>
<comment type="caution">
    <text evidence="3">The sequence shown here is derived from an EMBL/GenBank/DDBJ whole genome shotgun (WGS) entry which is preliminary data.</text>
</comment>
<dbReference type="InterPro" id="IPR050955">
    <property type="entry name" value="Plant_Biomass_Hydrol_Est"/>
</dbReference>
<protein>
    <submittedName>
        <fullName evidence="3">PHB depolymerase family esterase</fullName>
    </submittedName>
</protein>
<reference evidence="3 4" key="1">
    <citation type="submission" date="2020-03" db="EMBL/GenBank/DDBJ databases">
        <title>Genome sequence of strain Massilia sp. TW-1.</title>
        <authorList>
            <person name="Chaudhary D.K."/>
        </authorList>
    </citation>
    <scope>NUCLEOTIDE SEQUENCE [LARGE SCALE GENOMIC DNA]</scope>
    <source>
        <strain evidence="3 4">TW-1</strain>
    </source>
</reference>
<dbReference type="SUPFAM" id="SSF53474">
    <property type="entry name" value="alpha/beta-Hydrolases"/>
    <property type="match status" value="1"/>
</dbReference>
<sequence>MLNAMLDTWSSFVRPPWGGQFEWSREGPSTSSAEENFVTRHFDDEAGSLQYKLFVPARYSGNPLPLVVMLHGGGQDADDFALGTGMNALAEEYGCVVLYPEQSSRANWSMCWNWFEEYHHYRGQGEPGLIAALTRKVIDVHAIDETRVYVAGLSAGGAMAVILGRTYPELFAAVGCHSGLAHGSATDSYGAMQVMNGGVDANARVHAAPADSRPIIVFHGDADFTVHPSNSTSIVRQFLDNYEAVSVTTEARSARGRMYERQVHQGVDGRVVVEHWIIKGGRHAWSGGTGRGSYSDESGPDASQEMLRFFLKSA</sequence>
<keyword evidence="4" id="KW-1185">Reference proteome</keyword>
<dbReference type="EMBL" id="JAAQOM010000001">
    <property type="protein sequence ID" value="NIA52428.1"/>
    <property type="molecule type" value="Genomic_DNA"/>
</dbReference>
<dbReference type="PANTHER" id="PTHR43037:SF1">
    <property type="entry name" value="BLL1128 PROTEIN"/>
    <property type="match status" value="1"/>
</dbReference>
<accession>A0ABX0P6V6</accession>
<keyword evidence="1" id="KW-0732">Signal</keyword>
<organism evidence="3 4">
    <name type="scientific">Telluria antibiotica</name>
    <dbReference type="NCBI Taxonomy" id="2717319"/>
    <lineage>
        <taxon>Bacteria</taxon>
        <taxon>Pseudomonadati</taxon>
        <taxon>Pseudomonadota</taxon>
        <taxon>Betaproteobacteria</taxon>
        <taxon>Burkholderiales</taxon>
        <taxon>Oxalobacteraceae</taxon>
        <taxon>Telluria group</taxon>
        <taxon>Telluria</taxon>
    </lineage>
</organism>
<dbReference type="PANTHER" id="PTHR43037">
    <property type="entry name" value="UNNAMED PRODUCT-RELATED"/>
    <property type="match status" value="1"/>
</dbReference>
<evidence type="ECO:0000256" key="1">
    <source>
        <dbReference type="ARBA" id="ARBA00022729"/>
    </source>
</evidence>
<dbReference type="Proteomes" id="UP000716322">
    <property type="component" value="Unassembled WGS sequence"/>
</dbReference>